<evidence type="ECO:0000313" key="3">
    <source>
        <dbReference type="EMBL" id="MBB5801201.1"/>
    </source>
</evidence>
<evidence type="ECO:0000256" key="2">
    <source>
        <dbReference type="SAM" id="Phobius"/>
    </source>
</evidence>
<evidence type="ECO:0000313" key="4">
    <source>
        <dbReference type="Proteomes" id="UP000552097"/>
    </source>
</evidence>
<proteinExistence type="predicted"/>
<feature type="transmembrane region" description="Helical" evidence="2">
    <location>
        <begin position="67"/>
        <end position="89"/>
    </location>
</feature>
<keyword evidence="2" id="KW-0472">Membrane</keyword>
<dbReference type="RefSeq" id="WP_184916737.1">
    <property type="nucleotide sequence ID" value="NZ_JACHMO010000001.1"/>
</dbReference>
<feature type="transmembrane region" description="Helical" evidence="2">
    <location>
        <begin position="95"/>
        <end position="122"/>
    </location>
</feature>
<dbReference type="EMBL" id="JACHMO010000001">
    <property type="protein sequence ID" value="MBB5801201.1"/>
    <property type="molecule type" value="Genomic_DNA"/>
</dbReference>
<feature type="compositionally biased region" description="Polar residues" evidence="1">
    <location>
        <begin position="1"/>
        <end position="18"/>
    </location>
</feature>
<name>A0A7W9HFW1_9PSEU</name>
<dbReference type="Proteomes" id="UP000552097">
    <property type="component" value="Unassembled WGS sequence"/>
</dbReference>
<accession>A0A7W9HFW1</accession>
<feature type="transmembrane region" description="Helical" evidence="2">
    <location>
        <begin position="25"/>
        <end position="47"/>
    </location>
</feature>
<keyword evidence="2" id="KW-0812">Transmembrane</keyword>
<protein>
    <submittedName>
        <fullName evidence="3">Uncharacterized protein</fullName>
    </submittedName>
</protein>
<keyword evidence="2" id="KW-1133">Transmembrane helix</keyword>
<evidence type="ECO:0000256" key="1">
    <source>
        <dbReference type="SAM" id="MobiDB-lite"/>
    </source>
</evidence>
<feature type="region of interest" description="Disordered" evidence="1">
    <location>
        <begin position="1"/>
        <end position="22"/>
    </location>
</feature>
<dbReference type="AlphaFoldDB" id="A0A7W9HFW1"/>
<reference evidence="3 4" key="1">
    <citation type="submission" date="2020-08" db="EMBL/GenBank/DDBJ databases">
        <title>Sequencing the genomes of 1000 actinobacteria strains.</title>
        <authorList>
            <person name="Klenk H.-P."/>
        </authorList>
    </citation>
    <scope>NUCLEOTIDE SEQUENCE [LARGE SCALE GENOMIC DNA]</scope>
    <source>
        <strain evidence="3 4">DSM 45486</strain>
    </source>
</reference>
<sequence length="148" mass="14988">METRSSPGGPAHQTSTGRNPLDDRLGGAVAVASVAVTLLELPIAAVIGSEAYATQTARSGEQTRTRYSAQAVLPVDAPGSLSGGTAIVASEVVEGAAVVAAAVAMGSWISLGGAMALGYVLVRSAQTRLRSLWKTEWAAVGPGWRTLA</sequence>
<keyword evidence="4" id="KW-1185">Reference proteome</keyword>
<comment type="caution">
    <text evidence="3">The sequence shown here is derived from an EMBL/GenBank/DDBJ whole genome shotgun (WGS) entry which is preliminary data.</text>
</comment>
<organism evidence="3 4">
    <name type="scientific">Saccharothrix ecbatanensis</name>
    <dbReference type="NCBI Taxonomy" id="1105145"/>
    <lineage>
        <taxon>Bacteria</taxon>
        <taxon>Bacillati</taxon>
        <taxon>Actinomycetota</taxon>
        <taxon>Actinomycetes</taxon>
        <taxon>Pseudonocardiales</taxon>
        <taxon>Pseudonocardiaceae</taxon>
        <taxon>Saccharothrix</taxon>
    </lineage>
</organism>
<gene>
    <name evidence="3" type="ORF">F4560_000969</name>
</gene>